<dbReference type="SUPFAM" id="SSF90257">
    <property type="entry name" value="Myosin rod fragments"/>
    <property type="match status" value="1"/>
</dbReference>
<dbReference type="InterPro" id="IPR027417">
    <property type="entry name" value="P-loop_NTPase"/>
</dbReference>
<evidence type="ECO:0008006" key="4">
    <source>
        <dbReference type="Google" id="ProtNLM"/>
    </source>
</evidence>
<proteinExistence type="predicted"/>
<dbReference type="Gene3D" id="1.20.5.340">
    <property type="match status" value="1"/>
</dbReference>
<dbReference type="STRING" id="2018661.A0A2A2KM75"/>
<feature type="coiled-coil region" evidence="1">
    <location>
        <begin position="96"/>
        <end position="172"/>
    </location>
</feature>
<dbReference type="GO" id="GO:0045214">
    <property type="term" value="P:sarcomere organization"/>
    <property type="evidence" value="ECO:0007669"/>
    <property type="project" value="TreeGrafter"/>
</dbReference>
<dbReference type="GO" id="GO:0000146">
    <property type="term" value="F:microfilament motor activity"/>
    <property type="evidence" value="ECO:0007669"/>
    <property type="project" value="TreeGrafter"/>
</dbReference>
<keyword evidence="1" id="KW-0175">Coiled coil</keyword>
<dbReference type="Proteomes" id="UP000218231">
    <property type="component" value="Unassembled WGS sequence"/>
</dbReference>
<dbReference type="Gene3D" id="1.20.5.4820">
    <property type="match status" value="1"/>
</dbReference>
<dbReference type="PANTHER" id="PTHR45615:SF58">
    <property type="entry name" value="HOLOCENTRIC CHROMOSOME BINDING PROTEIN-RELATED"/>
    <property type="match status" value="1"/>
</dbReference>
<dbReference type="PANTHER" id="PTHR45615">
    <property type="entry name" value="MYOSIN HEAVY CHAIN, NON-MUSCLE"/>
    <property type="match status" value="1"/>
</dbReference>
<dbReference type="AlphaFoldDB" id="A0A2A2KM75"/>
<evidence type="ECO:0000256" key="1">
    <source>
        <dbReference type="SAM" id="Coils"/>
    </source>
</evidence>
<organism evidence="2 3">
    <name type="scientific">Diploscapter pachys</name>
    <dbReference type="NCBI Taxonomy" id="2018661"/>
    <lineage>
        <taxon>Eukaryota</taxon>
        <taxon>Metazoa</taxon>
        <taxon>Ecdysozoa</taxon>
        <taxon>Nematoda</taxon>
        <taxon>Chromadorea</taxon>
        <taxon>Rhabditida</taxon>
        <taxon>Rhabditina</taxon>
        <taxon>Rhabditomorpha</taxon>
        <taxon>Rhabditoidea</taxon>
        <taxon>Rhabditidae</taxon>
        <taxon>Diploscapter</taxon>
    </lineage>
</organism>
<dbReference type="GO" id="GO:0051015">
    <property type="term" value="F:actin filament binding"/>
    <property type="evidence" value="ECO:0007669"/>
    <property type="project" value="TreeGrafter"/>
</dbReference>
<dbReference type="GO" id="GO:0005737">
    <property type="term" value="C:cytoplasm"/>
    <property type="evidence" value="ECO:0007669"/>
    <property type="project" value="TreeGrafter"/>
</dbReference>
<evidence type="ECO:0000313" key="2">
    <source>
        <dbReference type="EMBL" id="PAV75081.1"/>
    </source>
</evidence>
<gene>
    <name evidence="2" type="ORF">WR25_06485</name>
</gene>
<sequence>MMYRESLNKLMTMLHGVFFKAGVLAHLEDVRDAKLSQILSGFQAQIRWYLGLTDRKRKMEQRAGLLIVQRNVRSWCTLRTWEWFKLFGKVKPMLKAGKEAEEMEKMNEKMKDVQDSLAREEKLRKELEDSSTKLLEEKNQLFTSLESTKGQLSEAEERLAKLQSQKNDADRQLAVRRINYVNSKMETELLGAQRPSF</sequence>
<evidence type="ECO:0000313" key="3">
    <source>
        <dbReference type="Proteomes" id="UP000218231"/>
    </source>
</evidence>
<dbReference type="OrthoDB" id="6108017at2759"/>
<dbReference type="GO" id="GO:0016460">
    <property type="term" value="C:myosin II complex"/>
    <property type="evidence" value="ECO:0007669"/>
    <property type="project" value="TreeGrafter"/>
</dbReference>
<keyword evidence="3" id="KW-1185">Reference proteome</keyword>
<comment type="caution">
    <text evidence="2">The sequence shown here is derived from an EMBL/GenBank/DDBJ whole genome shotgun (WGS) entry which is preliminary data.</text>
</comment>
<name>A0A2A2KM75_9BILA</name>
<accession>A0A2A2KM75</accession>
<dbReference type="SUPFAM" id="SSF52540">
    <property type="entry name" value="P-loop containing nucleoside triphosphate hydrolases"/>
    <property type="match status" value="1"/>
</dbReference>
<reference evidence="2 3" key="1">
    <citation type="journal article" date="2017" name="Curr. Biol.">
        <title>Genome architecture and evolution of a unichromosomal asexual nematode.</title>
        <authorList>
            <person name="Fradin H."/>
            <person name="Zegar C."/>
            <person name="Gutwein M."/>
            <person name="Lucas J."/>
            <person name="Kovtun M."/>
            <person name="Corcoran D."/>
            <person name="Baugh L.R."/>
            <person name="Kiontke K."/>
            <person name="Gunsalus K."/>
            <person name="Fitch D.H."/>
            <person name="Piano F."/>
        </authorList>
    </citation>
    <scope>NUCLEOTIDE SEQUENCE [LARGE SCALE GENOMIC DNA]</scope>
    <source>
        <strain evidence="2">PF1309</strain>
    </source>
</reference>
<protein>
    <recommendedName>
        <fullName evidence="4">Myosin motor domain-containing protein</fullName>
    </recommendedName>
</protein>
<dbReference type="EMBL" id="LIAE01008214">
    <property type="protein sequence ID" value="PAV75081.1"/>
    <property type="molecule type" value="Genomic_DNA"/>
</dbReference>
<dbReference type="GO" id="GO:0006936">
    <property type="term" value="P:muscle contraction"/>
    <property type="evidence" value="ECO:0007669"/>
    <property type="project" value="TreeGrafter"/>
</dbReference>
<dbReference type="GO" id="GO:0032982">
    <property type="term" value="C:myosin filament"/>
    <property type="evidence" value="ECO:0007669"/>
    <property type="project" value="TreeGrafter"/>
</dbReference>